<gene>
    <name evidence="1" type="ORF">HYN56_23270</name>
</gene>
<dbReference type="EMBL" id="CP029255">
    <property type="protein sequence ID" value="AWK06991.1"/>
    <property type="molecule type" value="Genomic_DNA"/>
</dbReference>
<accession>A0A2S1YSE1</accession>
<evidence type="ECO:0000313" key="1">
    <source>
        <dbReference type="EMBL" id="AWK06991.1"/>
    </source>
</evidence>
<dbReference type="AlphaFoldDB" id="A0A2S1YSE1"/>
<dbReference type="KEGG" id="fcr:HYN56_23270"/>
<keyword evidence="2" id="KW-1185">Reference proteome</keyword>
<proteinExistence type="predicted"/>
<reference evidence="1 2" key="1">
    <citation type="submission" date="2018-05" db="EMBL/GenBank/DDBJ databases">
        <title>Genome sequencing of Flavobacterium sp. HYN0056.</title>
        <authorList>
            <person name="Yi H."/>
            <person name="Baek C."/>
        </authorList>
    </citation>
    <scope>NUCLEOTIDE SEQUENCE [LARGE SCALE GENOMIC DNA]</scope>
    <source>
        <strain evidence="1 2">HYN0056</strain>
    </source>
</reference>
<evidence type="ECO:0000313" key="2">
    <source>
        <dbReference type="Proteomes" id="UP000245250"/>
    </source>
</evidence>
<sequence length="111" mass="12925">MLIDDKRIVTLINALEANGWKNAGFSDQVIEWYFAEIIEFVSVWSPQGKKLFMDLLIDKFDYPKKNIIEIGFSTVPCNVSDSFFENIYLGDILKTDLKKFCERINNKVLHN</sequence>
<name>A0A2S1YSE1_9FLAO</name>
<organism evidence="1 2">
    <name type="scientific">Flavobacterium crocinum</name>
    <dbReference type="NCBI Taxonomy" id="2183896"/>
    <lineage>
        <taxon>Bacteria</taxon>
        <taxon>Pseudomonadati</taxon>
        <taxon>Bacteroidota</taxon>
        <taxon>Flavobacteriia</taxon>
        <taxon>Flavobacteriales</taxon>
        <taxon>Flavobacteriaceae</taxon>
        <taxon>Flavobacterium</taxon>
    </lineage>
</organism>
<protein>
    <submittedName>
        <fullName evidence="1">Uncharacterized protein</fullName>
    </submittedName>
</protein>
<dbReference type="RefSeq" id="WP_109194389.1">
    <property type="nucleotide sequence ID" value="NZ_CP029255.1"/>
</dbReference>
<dbReference type="OrthoDB" id="1495401at2"/>
<dbReference type="Proteomes" id="UP000245250">
    <property type="component" value="Chromosome"/>
</dbReference>